<protein>
    <submittedName>
        <fullName evidence="2">Uncharacterized protein</fullName>
    </submittedName>
</protein>
<organism evidence="2 3">
    <name type="scientific">Saccharopolyspora terrae</name>
    <dbReference type="NCBI Taxonomy" id="2530384"/>
    <lineage>
        <taxon>Bacteria</taxon>
        <taxon>Bacillati</taxon>
        <taxon>Actinomycetota</taxon>
        <taxon>Actinomycetes</taxon>
        <taxon>Pseudonocardiales</taxon>
        <taxon>Pseudonocardiaceae</taxon>
        <taxon>Saccharopolyspora</taxon>
    </lineage>
</organism>
<name>A0A4R4VAA4_9PSEU</name>
<dbReference type="Proteomes" id="UP000295674">
    <property type="component" value="Unassembled WGS sequence"/>
</dbReference>
<evidence type="ECO:0000256" key="1">
    <source>
        <dbReference type="SAM" id="MobiDB-lite"/>
    </source>
</evidence>
<comment type="caution">
    <text evidence="2">The sequence shown here is derived from an EMBL/GenBank/DDBJ whole genome shotgun (WGS) entry which is preliminary data.</text>
</comment>
<dbReference type="EMBL" id="SMKS01000117">
    <property type="protein sequence ID" value="TDC98824.1"/>
    <property type="molecule type" value="Genomic_DNA"/>
</dbReference>
<proteinExistence type="predicted"/>
<evidence type="ECO:0000313" key="2">
    <source>
        <dbReference type="EMBL" id="TDC98824.1"/>
    </source>
</evidence>
<dbReference type="AlphaFoldDB" id="A0A4R4VAA4"/>
<feature type="region of interest" description="Disordered" evidence="1">
    <location>
        <begin position="1"/>
        <end position="71"/>
    </location>
</feature>
<gene>
    <name evidence="2" type="ORF">E1181_30515</name>
</gene>
<keyword evidence="3" id="KW-1185">Reference proteome</keyword>
<accession>A0A4R4VAA4</accession>
<evidence type="ECO:0000313" key="3">
    <source>
        <dbReference type="Proteomes" id="UP000295674"/>
    </source>
</evidence>
<feature type="compositionally biased region" description="Basic residues" evidence="1">
    <location>
        <begin position="17"/>
        <end position="45"/>
    </location>
</feature>
<sequence>MKRSLHTAHDELLRHPTPPRRRRSNPRVIKRKMSSWHLKHAHHRNPPPPDNETITIVPATKPSKTRRKPPN</sequence>
<reference evidence="2 3" key="1">
    <citation type="submission" date="2019-03" db="EMBL/GenBank/DDBJ databases">
        <title>Draft genome sequences of novel Actinobacteria.</title>
        <authorList>
            <person name="Sahin N."/>
            <person name="Ay H."/>
            <person name="Saygin H."/>
        </authorList>
    </citation>
    <scope>NUCLEOTIDE SEQUENCE [LARGE SCALE GENOMIC DNA]</scope>
    <source>
        <strain evidence="2 3">16K309</strain>
    </source>
</reference>